<keyword evidence="1" id="KW-0472">Membrane</keyword>
<keyword evidence="3" id="KW-1185">Reference proteome</keyword>
<name>B4W202_9CYAN</name>
<protein>
    <submittedName>
        <fullName evidence="2">Uncharacterized protein</fullName>
    </submittedName>
</protein>
<organism evidence="2 3">
    <name type="scientific">Coleofasciculus chthonoplastes PCC 7420</name>
    <dbReference type="NCBI Taxonomy" id="118168"/>
    <lineage>
        <taxon>Bacteria</taxon>
        <taxon>Bacillati</taxon>
        <taxon>Cyanobacteriota</taxon>
        <taxon>Cyanophyceae</taxon>
        <taxon>Coleofasciculales</taxon>
        <taxon>Coleofasciculaceae</taxon>
        <taxon>Coleofasciculus</taxon>
    </lineage>
</organism>
<reference evidence="2 3" key="1">
    <citation type="submission" date="2008-07" db="EMBL/GenBank/DDBJ databases">
        <authorList>
            <person name="Tandeau de Marsac N."/>
            <person name="Ferriera S."/>
            <person name="Johnson J."/>
            <person name="Kravitz S."/>
            <person name="Beeson K."/>
            <person name="Sutton G."/>
            <person name="Rogers Y.-H."/>
            <person name="Friedman R."/>
            <person name="Frazier M."/>
            <person name="Venter J.C."/>
        </authorList>
    </citation>
    <scope>NUCLEOTIDE SEQUENCE [LARGE SCALE GENOMIC DNA]</scope>
    <source>
        <strain evidence="2 3">PCC 7420</strain>
    </source>
</reference>
<evidence type="ECO:0000313" key="2">
    <source>
        <dbReference type="EMBL" id="EDX71859.1"/>
    </source>
</evidence>
<feature type="transmembrane region" description="Helical" evidence="1">
    <location>
        <begin position="12"/>
        <end position="31"/>
    </location>
</feature>
<dbReference type="AlphaFoldDB" id="B4W202"/>
<gene>
    <name evidence="2" type="ORF">MC7420_6945</name>
</gene>
<dbReference type="HOGENOM" id="CLU_3249945_0_0_3"/>
<dbReference type="EMBL" id="DS989869">
    <property type="protein sequence ID" value="EDX71859.1"/>
    <property type="molecule type" value="Genomic_DNA"/>
</dbReference>
<keyword evidence="1" id="KW-1133">Transmembrane helix</keyword>
<sequence>MSGWDILSSFRLFKAIKLFIMNIFLEGFLSFNPTRLLKGTWF</sequence>
<evidence type="ECO:0000256" key="1">
    <source>
        <dbReference type="SAM" id="Phobius"/>
    </source>
</evidence>
<dbReference type="Proteomes" id="UP000003835">
    <property type="component" value="Unassembled WGS sequence"/>
</dbReference>
<keyword evidence="1" id="KW-0812">Transmembrane</keyword>
<evidence type="ECO:0000313" key="3">
    <source>
        <dbReference type="Proteomes" id="UP000003835"/>
    </source>
</evidence>
<accession>B4W202</accession>
<proteinExistence type="predicted"/>